<evidence type="ECO:0000313" key="2">
    <source>
        <dbReference type="EMBL" id="GGI26996.1"/>
    </source>
</evidence>
<name>A0AA88B9H3_9BRAD</name>
<dbReference type="AlphaFoldDB" id="A0AA88B9H3"/>
<comment type="caution">
    <text evidence="2">The sequence shown here is derived from an EMBL/GenBank/DDBJ whole genome shotgun (WGS) entry which is preliminary data.</text>
</comment>
<gene>
    <name evidence="2" type="ORF">GCM10010987_42180</name>
</gene>
<reference evidence="2" key="2">
    <citation type="submission" date="2022-12" db="EMBL/GenBank/DDBJ databases">
        <authorList>
            <person name="Sun Q."/>
            <person name="Zhou Y."/>
        </authorList>
    </citation>
    <scope>NUCLEOTIDE SEQUENCE</scope>
    <source>
        <strain evidence="2">CGMCC 1.15034</strain>
    </source>
</reference>
<accession>A0AA88B9H3</accession>
<proteinExistence type="predicted"/>
<sequence length="80" mass="8843">MNITVLDPPGSAHSLTEGLQESPGHRHVDIGRETYEHADAVQPLRWLGTHDRGRGRSRGYSCNEFTPPHARPANVQMSSV</sequence>
<evidence type="ECO:0000313" key="3">
    <source>
        <dbReference type="Proteomes" id="UP000625079"/>
    </source>
</evidence>
<evidence type="ECO:0000256" key="1">
    <source>
        <dbReference type="SAM" id="MobiDB-lite"/>
    </source>
</evidence>
<feature type="region of interest" description="Disordered" evidence="1">
    <location>
        <begin position="46"/>
        <end position="80"/>
    </location>
</feature>
<dbReference type="EMBL" id="BMHC01000009">
    <property type="protein sequence ID" value="GGI26996.1"/>
    <property type="molecule type" value="Genomic_DNA"/>
</dbReference>
<organism evidence="2 3">
    <name type="scientific">Bradyrhizobium guangdongense</name>
    <dbReference type="NCBI Taxonomy" id="1325090"/>
    <lineage>
        <taxon>Bacteria</taxon>
        <taxon>Pseudomonadati</taxon>
        <taxon>Pseudomonadota</taxon>
        <taxon>Alphaproteobacteria</taxon>
        <taxon>Hyphomicrobiales</taxon>
        <taxon>Nitrobacteraceae</taxon>
        <taxon>Bradyrhizobium</taxon>
    </lineage>
</organism>
<dbReference type="Proteomes" id="UP000625079">
    <property type="component" value="Unassembled WGS sequence"/>
</dbReference>
<reference evidence="2" key="1">
    <citation type="journal article" date="2014" name="Int. J. Syst. Evol. Microbiol.">
        <title>Complete genome sequence of Corynebacterium casei LMG S-19264T (=DSM 44701T), isolated from a smear-ripened cheese.</title>
        <authorList>
            <consortium name="US DOE Joint Genome Institute (JGI-PGF)"/>
            <person name="Walter F."/>
            <person name="Albersmeier A."/>
            <person name="Kalinowski J."/>
            <person name="Ruckert C."/>
        </authorList>
    </citation>
    <scope>NUCLEOTIDE SEQUENCE</scope>
    <source>
        <strain evidence="2">CGMCC 1.15034</strain>
    </source>
</reference>
<protein>
    <submittedName>
        <fullName evidence="2">Uncharacterized protein</fullName>
    </submittedName>
</protein>
<feature type="region of interest" description="Disordered" evidence="1">
    <location>
        <begin position="1"/>
        <end position="25"/>
    </location>
</feature>